<organism evidence="2 3">
    <name type="scientific">Durusdinium trenchii</name>
    <dbReference type="NCBI Taxonomy" id="1381693"/>
    <lineage>
        <taxon>Eukaryota</taxon>
        <taxon>Sar</taxon>
        <taxon>Alveolata</taxon>
        <taxon>Dinophyceae</taxon>
        <taxon>Suessiales</taxon>
        <taxon>Symbiodiniaceae</taxon>
        <taxon>Durusdinium</taxon>
    </lineage>
</organism>
<keyword evidence="3" id="KW-1185">Reference proteome</keyword>
<sequence length="117" mass="13206">MAFRSCILLHVLLEASARPKTPTVQWGQKPERLYVTIPLKEVTEPEVELEDVRRTVQVYIDFSHPSGGAELVGANNTQEAHELVAARLPAAQEERIYFRGISQGQEYEAESSRVRQS</sequence>
<evidence type="ECO:0000256" key="1">
    <source>
        <dbReference type="SAM" id="SignalP"/>
    </source>
</evidence>
<comment type="caution">
    <text evidence="2">The sequence shown here is derived from an EMBL/GenBank/DDBJ whole genome shotgun (WGS) entry which is preliminary data.</text>
</comment>
<gene>
    <name evidence="2" type="ORF">SCF082_LOCUS2280</name>
</gene>
<reference evidence="2 3" key="1">
    <citation type="submission" date="2024-02" db="EMBL/GenBank/DDBJ databases">
        <authorList>
            <person name="Chen Y."/>
            <person name="Shah S."/>
            <person name="Dougan E. K."/>
            <person name="Thang M."/>
            <person name="Chan C."/>
        </authorList>
    </citation>
    <scope>NUCLEOTIDE SEQUENCE [LARGE SCALE GENOMIC DNA]</scope>
</reference>
<protein>
    <submittedName>
        <fullName evidence="2">Uncharacterized protein</fullName>
    </submittedName>
</protein>
<feature type="signal peptide" evidence="1">
    <location>
        <begin position="1"/>
        <end position="17"/>
    </location>
</feature>
<feature type="chain" id="PRO_5045986842" evidence="1">
    <location>
        <begin position="18"/>
        <end position="117"/>
    </location>
</feature>
<accession>A0ABP0HKW0</accession>
<evidence type="ECO:0000313" key="2">
    <source>
        <dbReference type="EMBL" id="CAK8990547.1"/>
    </source>
</evidence>
<evidence type="ECO:0000313" key="3">
    <source>
        <dbReference type="Proteomes" id="UP001642464"/>
    </source>
</evidence>
<keyword evidence="1" id="KW-0732">Signal</keyword>
<name>A0ABP0HKW0_9DINO</name>
<dbReference type="Proteomes" id="UP001642464">
    <property type="component" value="Unassembled WGS sequence"/>
</dbReference>
<proteinExistence type="predicted"/>
<dbReference type="EMBL" id="CAXAMM010001114">
    <property type="protein sequence ID" value="CAK8990547.1"/>
    <property type="molecule type" value="Genomic_DNA"/>
</dbReference>